<sequence length="233" mass="26013">MKDKIDLLNLTLPEIDSFLESLGLEGYRSSQIKRWIFKEGVTAFDQMSNLSKKTKSLLEENSFLSRLKIEKILLSSDGAKKYIFQVDQENTIESVLIPDKSRLTLCISTQAGCSRGCKFCLTGKKGLSRNLTSSEIINQVLEVKRDIGKEIRISNLVIMGMGEPLDNFENVKKTVTIMLDREGFDFSSRRITLSTSGVIPGIKDLIESGLNINLAVSLNASSDKKRDVLMPVN</sequence>
<keyword evidence="7" id="KW-0411">Iron-sulfur</keyword>
<dbReference type="CDD" id="cd01335">
    <property type="entry name" value="Radical_SAM"/>
    <property type="match status" value="1"/>
</dbReference>
<feature type="non-terminal residue" evidence="9">
    <location>
        <position position="233"/>
    </location>
</feature>
<dbReference type="GO" id="GO:0008168">
    <property type="term" value="F:methyltransferase activity"/>
    <property type="evidence" value="ECO:0007669"/>
    <property type="project" value="UniProtKB-KW"/>
</dbReference>
<dbReference type="Pfam" id="PF04055">
    <property type="entry name" value="Radical_SAM"/>
    <property type="match status" value="1"/>
</dbReference>
<evidence type="ECO:0000256" key="2">
    <source>
        <dbReference type="ARBA" id="ARBA00022485"/>
    </source>
</evidence>
<dbReference type="GO" id="GO:0070475">
    <property type="term" value="P:rRNA base methylation"/>
    <property type="evidence" value="ECO:0007669"/>
    <property type="project" value="TreeGrafter"/>
</dbReference>
<keyword evidence="9" id="KW-0489">Methyltransferase</keyword>
<evidence type="ECO:0000256" key="5">
    <source>
        <dbReference type="ARBA" id="ARBA00022723"/>
    </source>
</evidence>
<protein>
    <submittedName>
        <fullName evidence="9">23S rRNA (Adenine(2503)-C(2))-methyltransferase RlmN</fullName>
    </submittedName>
</protein>
<dbReference type="Pfam" id="PF21016">
    <property type="entry name" value="RlmN_N"/>
    <property type="match status" value="1"/>
</dbReference>
<evidence type="ECO:0000256" key="6">
    <source>
        <dbReference type="ARBA" id="ARBA00023004"/>
    </source>
</evidence>
<dbReference type="AlphaFoldDB" id="A0A1F7RV64"/>
<dbReference type="GO" id="GO:0030488">
    <property type="term" value="P:tRNA methylation"/>
    <property type="evidence" value="ECO:0007669"/>
    <property type="project" value="TreeGrafter"/>
</dbReference>
<dbReference type="PROSITE" id="PS51918">
    <property type="entry name" value="RADICAL_SAM"/>
    <property type="match status" value="1"/>
</dbReference>
<dbReference type="GO" id="GO:0046872">
    <property type="term" value="F:metal ion binding"/>
    <property type="evidence" value="ECO:0007669"/>
    <property type="project" value="UniProtKB-KW"/>
</dbReference>
<evidence type="ECO:0000256" key="3">
    <source>
        <dbReference type="ARBA" id="ARBA00022552"/>
    </source>
</evidence>
<reference evidence="9 10" key="1">
    <citation type="journal article" date="2016" name="Nat. Commun.">
        <title>Thousands of microbial genomes shed light on interconnected biogeochemical processes in an aquifer system.</title>
        <authorList>
            <person name="Anantharaman K."/>
            <person name="Brown C.T."/>
            <person name="Hug L.A."/>
            <person name="Sharon I."/>
            <person name="Castelle C.J."/>
            <person name="Probst A.J."/>
            <person name="Thomas B.C."/>
            <person name="Singh A."/>
            <person name="Wilkins M.J."/>
            <person name="Karaoz U."/>
            <person name="Brodie E.L."/>
            <person name="Williams K.H."/>
            <person name="Hubbard S.S."/>
            <person name="Banfield J.F."/>
        </authorList>
    </citation>
    <scope>NUCLEOTIDE SEQUENCE [LARGE SCALE GENOMIC DNA]</scope>
</reference>
<feature type="domain" description="Radical SAM core" evidence="8">
    <location>
        <begin position="99"/>
        <end position="233"/>
    </location>
</feature>
<comment type="cofactor">
    <cofactor evidence="1">
        <name>[4Fe-4S] cluster</name>
        <dbReference type="ChEBI" id="CHEBI:49883"/>
    </cofactor>
</comment>
<keyword evidence="3" id="KW-0698">rRNA processing</keyword>
<keyword evidence="4" id="KW-0949">S-adenosyl-L-methionine</keyword>
<dbReference type="Gene3D" id="3.20.20.70">
    <property type="entry name" value="Aldolase class I"/>
    <property type="match status" value="1"/>
</dbReference>
<gene>
    <name evidence="9" type="ORF">A2149_09415</name>
</gene>
<keyword evidence="9" id="KW-0808">Transferase</keyword>
<evidence type="ECO:0000256" key="1">
    <source>
        <dbReference type="ARBA" id="ARBA00001966"/>
    </source>
</evidence>
<name>A0A1F7RV64_9BACT</name>
<dbReference type="EMBL" id="MGDF01000099">
    <property type="protein sequence ID" value="OGL45321.1"/>
    <property type="molecule type" value="Genomic_DNA"/>
</dbReference>
<proteinExistence type="predicted"/>
<evidence type="ECO:0000256" key="7">
    <source>
        <dbReference type="ARBA" id="ARBA00023014"/>
    </source>
</evidence>
<dbReference type="PANTHER" id="PTHR30544:SF5">
    <property type="entry name" value="RADICAL SAM CORE DOMAIN-CONTAINING PROTEIN"/>
    <property type="match status" value="1"/>
</dbReference>
<dbReference type="Gene3D" id="1.10.150.530">
    <property type="match status" value="1"/>
</dbReference>
<dbReference type="SUPFAM" id="SSF102114">
    <property type="entry name" value="Radical SAM enzymes"/>
    <property type="match status" value="1"/>
</dbReference>
<evidence type="ECO:0000313" key="10">
    <source>
        <dbReference type="Proteomes" id="UP000178435"/>
    </source>
</evidence>
<dbReference type="InterPro" id="IPR058240">
    <property type="entry name" value="rSAM_sf"/>
</dbReference>
<comment type="caution">
    <text evidence="9">The sequence shown here is derived from an EMBL/GenBank/DDBJ whole genome shotgun (WGS) entry which is preliminary data.</text>
</comment>
<organism evidence="9 10">
    <name type="scientific">Candidatus Schekmanbacteria bacterium RBG_16_38_11</name>
    <dbReference type="NCBI Taxonomy" id="1817880"/>
    <lineage>
        <taxon>Bacteria</taxon>
        <taxon>Candidatus Schekmaniibacteriota</taxon>
    </lineage>
</organism>
<dbReference type="SFLD" id="SFLDS00029">
    <property type="entry name" value="Radical_SAM"/>
    <property type="match status" value="1"/>
</dbReference>
<keyword evidence="6" id="KW-0408">Iron</keyword>
<dbReference type="InterPro" id="IPR007197">
    <property type="entry name" value="rSAM"/>
</dbReference>
<dbReference type="InterPro" id="IPR013785">
    <property type="entry name" value="Aldolase_TIM"/>
</dbReference>
<dbReference type="GO" id="GO:0051539">
    <property type="term" value="F:4 iron, 4 sulfur cluster binding"/>
    <property type="evidence" value="ECO:0007669"/>
    <property type="project" value="UniProtKB-KW"/>
</dbReference>
<dbReference type="InterPro" id="IPR048641">
    <property type="entry name" value="RlmN_N"/>
</dbReference>
<dbReference type="InterPro" id="IPR040072">
    <property type="entry name" value="Methyltransferase_A"/>
</dbReference>
<keyword evidence="2" id="KW-0004">4Fe-4S</keyword>
<keyword evidence="5" id="KW-0479">Metal-binding</keyword>
<evidence type="ECO:0000313" key="9">
    <source>
        <dbReference type="EMBL" id="OGL45321.1"/>
    </source>
</evidence>
<evidence type="ECO:0000259" key="8">
    <source>
        <dbReference type="PROSITE" id="PS51918"/>
    </source>
</evidence>
<accession>A0A1F7RV64</accession>
<evidence type="ECO:0000256" key="4">
    <source>
        <dbReference type="ARBA" id="ARBA00022691"/>
    </source>
</evidence>
<dbReference type="PANTHER" id="PTHR30544">
    <property type="entry name" value="23S RRNA METHYLTRANSFERASE"/>
    <property type="match status" value="1"/>
</dbReference>
<dbReference type="Proteomes" id="UP000178435">
    <property type="component" value="Unassembled WGS sequence"/>
</dbReference>